<accession>A0A438IMU6</accession>
<sequence length="130" mass="14990">MQDRKASLSRARREAALADGISWGMGEDAIEEPEDDADEVTWQTYKGQLTEKQEKTRDKIIKRTEKASNRFVTWRMRLDVRSERFSALEIGILEEGRLVETGVMSLLFVMIIYCPQSIWPSLLDIVFSGF</sequence>
<dbReference type="EMBL" id="QGNW01000096">
    <property type="protein sequence ID" value="RVW98042.1"/>
    <property type="molecule type" value="Genomic_DNA"/>
</dbReference>
<evidence type="ECO:0000313" key="1">
    <source>
        <dbReference type="EMBL" id="RVW98042.1"/>
    </source>
</evidence>
<protein>
    <submittedName>
        <fullName evidence="1">Uncharacterized protein</fullName>
    </submittedName>
</protein>
<organism evidence="1 2">
    <name type="scientific">Vitis vinifera</name>
    <name type="common">Grape</name>
    <dbReference type="NCBI Taxonomy" id="29760"/>
    <lineage>
        <taxon>Eukaryota</taxon>
        <taxon>Viridiplantae</taxon>
        <taxon>Streptophyta</taxon>
        <taxon>Embryophyta</taxon>
        <taxon>Tracheophyta</taxon>
        <taxon>Spermatophyta</taxon>
        <taxon>Magnoliopsida</taxon>
        <taxon>eudicotyledons</taxon>
        <taxon>Gunneridae</taxon>
        <taxon>Pentapetalae</taxon>
        <taxon>rosids</taxon>
        <taxon>Vitales</taxon>
        <taxon>Vitaceae</taxon>
        <taxon>Viteae</taxon>
        <taxon>Vitis</taxon>
    </lineage>
</organism>
<reference evidence="1 2" key="1">
    <citation type="journal article" date="2018" name="PLoS Genet.">
        <title>Population sequencing reveals clonal diversity and ancestral inbreeding in the grapevine cultivar Chardonnay.</title>
        <authorList>
            <person name="Roach M.J."/>
            <person name="Johnson D.L."/>
            <person name="Bohlmann J."/>
            <person name="van Vuuren H.J."/>
            <person name="Jones S.J."/>
            <person name="Pretorius I.S."/>
            <person name="Schmidt S.A."/>
            <person name="Borneman A.R."/>
        </authorList>
    </citation>
    <scope>NUCLEOTIDE SEQUENCE [LARGE SCALE GENOMIC DNA]</scope>
    <source>
        <strain evidence="2">cv. Chardonnay</strain>
        <tissue evidence="1">Leaf</tissue>
    </source>
</reference>
<gene>
    <name evidence="1" type="ORF">CK203_028970</name>
</gene>
<proteinExistence type="predicted"/>
<name>A0A438IMU6_VITVI</name>
<dbReference type="AlphaFoldDB" id="A0A438IMU6"/>
<comment type="caution">
    <text evidence="1">The sequence shown here is derived from an EMBL/GenBank/DDBJ whole genome shotgun (WGS) entry which is preliminary data.</text>
</comment>
<dbReference type="Proteomes" id="UP000288805">
    <property type="component" value="Unassembled WGS sequence"/>
</dbReference>
<evidence type="ECO:0000313" key="2">
    <source>
        <dbReference type="Proteomes" id="UP000288805"/>
    </source>
</evidence>